<dbReference type="InterPro" id="IPR037401">
    <property type="entry name" value="SnoaL-like"/>
</dbReference>
<dbReference type="EMBL" id="JBIRUQ010000007">
    <property type="protein sequence ID" value="MFI1464322.1"/>
    <property type="molecule type" value="Genomic_DNA"/>
</dbReference>
<protein>
    <submittedName>
        <fullName evidence="2">Nuclear transport factor 2 family protein</fullName>
    </submittedName>
</protein>
<sequence>MAANDDLIEIQQLLARYAVTITKGDIDGLIGVFTPDGSYSAFGDTYTLDVFPELVDAAPKGLFLTGTPLIELDGDTGTGTQPLCFVEQSTHDMRIGYYTDTYRRTDKGWRLATRAMTFIRRSGIHDSGIPHAFERPSA</sequence>
<dbReference type="Gene3D" id="3.10.450.50">
    <property type="match status" value="1"/>
</dbReference>
<dbReference type="CDD" id="cd00531">
    <property type="entry name" value="NTF2_like"/>
    <property type="match status" value="1"/>
</dbReference>
<dbReference type="GeneID" id="93508730"/>
<evidence type="ECO:0000259" key="1">
    <source>
        <dbReference type="Pfam" id="PF13577"/>
    </source>
</evidence>
<evidence type="ECO:0000313" key="3">
    <source>
        <dbReference type="Proteomes" id="UP001611263"/>
    </source>
</evidence>
<keyword evidence="3" id="KW-1185">Reference proteome</keyword>
<accession>A0ABW7TTE6</accession>
<evidence type="ECO:0000313" key="2">
    <source>
        <dbReference type="EMBL" id="MFI1464322.1"/>
    </source>
</evidence>
<name>A0ABW7TTE6_9NOCA</name>
<organism evidence="2 3">
    <name type="scientific">Nocardia carnea</name>
    <dbReference type="NCBI Taxonomy" id="37328"/>
    <lineage>
        <taxon>Bacteria</taxon>
        <taxon>Bacillati</taxon>
        <taxon>Actinomycetota</taxon>
        <taxon>Actinomycetes</taxon>
        <taxon>Mycobacteriales</taxon>
        <taxon>Nocardiaceae</taxon>
        <taxon>Nocardia</taxon>
    </lineage>
</organism>
<proteinExistence type="predicted"/>
<comment type="caution">
    <text evidence="2">The sequence shown here is derived from an EMBL/GenBank/DDBJ whole genome shotgun (WGS) entry which is preliminary data.</text>
</comment>
<reference evidence="2 3" key="1">
    <citation type="submission" date="2024-10" db="EMBL/GenBank/DDBJ databases">
        <title>The Natural Products Discovery Center: Release of the First 8490 Sequenced Strains for Exploring Actinobacteria Biosynthetic Diversity.</title>
        <authorList>
            <person name="Kalkreuter E."/>
            <person name="Kautsar S.A."/>
            <person name="Yang D."/>
            <person name="Bader C.D."/>
            <person name="Teijaro C.N."/>
            <person name="Fluegel L."/>
            <person name="Davis C.M."/>
            <person name="Simpson J.R."/>
            <person name="Lauterbach L."/>
            <person name="Steele A.D."/>
            <person name="Gui C."/>
            <person name="Meng S."/>
            <person name="Li G."/>
            <person name="Viehrig K."/>
            <person name="Ye F."/>
            <person name="Su P."/>
            <person name="Kiefer A.F."/>
            <person name="Nichols A."/>
            <person name="Cepeda A.J."/>
            <person name="Yan W."/>
            <person name="Fan B."/>
            <person name="Jiang Y."/>
            <person name="Adhikari A."/>
            <person name="Zheng C.-J."/>
            <person name="Schuster L."/>
            <person name="Cowan T.M."/>
            <person name="Smanski M.J."/>
            <person name="Chevrette M.G."/>
            <person name="De Carvalho L.P.S."/>
            <person name="Shen B."/>
        </authorList>
    </citation>
    <scope>NUCLEOTIDE SEQUENCE [LARGE SCALE GENOMIC DNA]</scope>
    <source>
        <strain evidence="2 3">NPDC020568</strain>
    </source>
</reference>
<dbReference type="InterPro" id="IPR032710">
    <property type="entry name" value="NTF2-like_dom_sf"/>
</dbReference>
<dbReference type="SUPFAM" id="SSF54427">
    <property type="entry name" value="NTF2-like"/>
    <property type="match status" value="1"/>
</dbReference>
<dbReference type="Pfam" id="PF13577">
    <property type="entry name" value="SnoaL_4"/>
    <property type="match status" value="1"/>
</dbReference>
<gene>
    <name evidence="2" type="ORF">ACH4WX_26660</name>
</gene>
<dbReference type="RefSeq" id="WP_033245731.1">
    <property type="nucleotide sequence ID" value="NZ_JBIRUQ010000007.1"/>
</dbReference>
<feature type="domain" description="SnoaL-like" evidence="1">
    <location>
        <begin position="8"/>
        <end position="114"/>
    </location>
</feature>
<dbReference type="Proteomes" id="UP001611263">
    <property type="component" value="Unassembled WGS sequence"/>
</dbReference>